<dbReference type="InterPro" id="IPR011766">
    <property type="entry name" value="TPP_enzyme_TPP-bd"/>
</dbReference>
<name>X1Q7E5_9ZZZZ</name>
<evidence type="ECO:0000259" key="1">
    <source>
        <dbReference type="Pfam" id="PF02775"/>
    </source>
</evidence>
<dbReference type="InterPro" id="IPR029061">
    <property type="entry name" value="THDP-binding"/>
</dbReference>
<accession>X1Q7E5</accession>
<reference evidence="2" key="1">
    <citation type="journal article" date="2014" name="Front. Microbiol.">
        <title>High frequency of phylogenetically diverse reductive dehalogenase-homologous genes in deep subseafloor sedimentary metagenomes.</title>
        <authorList>
            <person name="Kawai M."/>
            <person name="Futagami T."/>
            <person name="Toyoda A."/>
            <person name="Takaki Y."/>
            <person name="Nishi S."/>
            <person name="Hori S."/>
            <person name="Arai W."/>
            <person name="Tsubouchi T."/>
            <person name="Morono Y."/>
            <person name="Uchiyama I."/>
            <person name="Ito T."/>
            <person name="Fujiyama A."/>
            <person name="Inagaki F."/>
            <person name="Takami H."/>
        </authorList>
    </citation>
    <scope>NUCLEOTIDE SEQUENCE</scope>
    <source>
        <strain evidence="2">Expedition CK06-06</strain>
    </source>
</reference>
<feature type="non-terminal residue" evidence="2">
    <location>
        <position position="1"/>
    </location>
</feature>
<dbReference type="SUPFAM" id="SSF52518">
    <property type="entry name" value="Thiamin diphosphate-binding fold (THDP-binding)"/>
    <property type="match status" value="1"/>
</dbReference>
<dbReference type="GO" id="GO:0030976">
    <property type="term" value="F:thiamine pyrophosphate binding"/>
    <property type="evidence" value="ECO:0007669"/>
    <property type="project" value="InterPro"/>
</dbReference>
<feature type="domain" description="Thiamine pyrophosphate enzyme TPP-binding" evidence="1">
    <location>
        <begin position="3"/>
        <end position="29"/>
    </location>
</feature>
<comment type="caution">
    <text evidence="2">The sequence shown here is derived from an EMBL/GenBank/DDBJ whole genome shotgun (WGS) entry which is preliminary data.</text>
</comment>
<protein>
    <recommendedName>
        <fullName evidence="1">Thiamine pyrophosphate enzyme TPP-binding domain-containing protein</fullName>
    </recommendedName>
</protein>
<gene>
    <name evidence="2" type="ORF">S06H3_62720</name>
</gene>
<dbReference type="Pfam" id="PF02775">
    <property type="entry name" value="TPP_enzyme_C"/>
    <property type="match status" value="1"/>
</dbReference>
<dbReference type="AlphaFoldDB" id="X1Q7E5"/>
<proteinExistence type="predicted"/>
<organism evidence="2">
    <name type="scientific">marine sediment metagenome</name>
    <dbReference type="NCBI Taxonomy" id="412755"/>
    <lineage>
        <taxon>unclassified sequences</taxon>
        <taxon>metagenomes</taxon>
        <taxon>ecological metagenomes</taxon>
    </lineage>
</organism>
<evidence type="ECO:0000313" key="2">
    <source>
        <dbReference type="EMBL" id="GAI50691.1"/>
    </source>
</evidence>
<dbReference type="GO" id="GO:0003824">
    <property type="term" value="F:catalytic activity"/>
    <property type="evidence" value="ECO:0007669"/>
    <property type="project" value="InterPro"/>
</dbReference>
<sequence length="29" mass="2625">GGSSLGWGIGAALGAKLAAPDKTVVTLGG</sequence>
<dbReference type="EMBL" id="BARV01041430">
    <property type="protein sequence ID" value="GAI50691.1"/>
    <property type="molecule type" value="Genomic_DNA"/>
</dbReference>
<dbReference type="Gene3D" id="3.40.50.970">
    <property type="match status" value="1"/>
</dbReference>